<gene>
    <name evidence="1" type="ORF">CELE_ZC518.8</name>
    <name evidence="1 3" type="ORF">ZC518.8</name>
</gene>
<organism evidence="1 2">
    <name type="scientific">Caenorhabditis elegans</name>
    <dbReference type="NCBI Taxonomy" id="6239"/>
    <lineage>
        <taxon>Eukaryota</taxon>
        <taxon>Metazoa</taxon>
        <taxon>Ecdysozoa</taxon>
        <taxon>Nematoda</taxon>
        <taxon>Chromadorea</taxon>
        <taxon>Rhabditida</taxon>
        <taxon>Rhabditina</taxon>
        <taxon>Rhabditomorpha</taxon>
        <taxon>Rhabditoidea</taxon>
        <taxon>Rhabditidae</taxon>
        <taxon>Peloderinae</taxon>
        <taxon>Caenorhabditis</taxon>
    </lineage>
</organism>
<dbReference type="EMBL" id="BX284604">
    <property type="protein sequence ID" value="CCW46011.1"/>
    <property type="molecule type" value="Genomic_DNA"/>
</dbReference>
<dbReference type="GeneID" id="24105271"/>
<dbReference type="AGR" id="WB:WBGene00235129"/>
<sequence>MPAYLTTNPGTPVSGEAFTFGNLYQIDNFSFILH</sequence>
<dbReference type="Bgee" id="WBGene00235129">
    <property type="expression patterns" value="Expressed in pharyngeal muscle cell (C elegans) and 1 other cell type or tissue"/>
</dbReference>
<proteinExistence type="predicted"/>
<keyword evidence="2" id="KW-1185">Reference proteome</keyword>
<evidence type="ECO:0000313" key="3">
    <source>
        <dbReference type="WormBase" id="ZC518.8a"/>
    </source>
</evidence>
<evidence type="ECO:0000313" key="2">
    <source>
        <dbReference type="Proteomes" id="UP000001940"/>
    </source>
</evidence>
<dbReference type="Proteomes" id="UP000001940">
    <property type="component" value="Chromosome IV"/>
</dbReference>
<reference evidence="1 2" key="1">
    <citation type="journal article" date="1998" name="Science">
        <title>Genome sequence of the nematode C. elegans: a platform for investigating biology.</title>
        <authorList>
            <consortium name="The C. elegans sequencing consortium"/>
            <person name="Sulson J.E."/>
            <person name="Waterston R."/>
        </authorList>
    </citation>
    <scope>NUCLEOTIDE SEQUENCE [LARGE SCALE GENOMIC DNA]</scope>
    <source>
        <strain evidence="1 2">Bristol N2</strain>
    </source>
</reference>
<dbReference type="PaxDb" id="6239-ZC518.8"/>
<dbReference type="AlphaFoldDB" id="N1NSI3"/>
<evidence type="ECO:0000313" key="1">
    <source>
        <dbReference type="EMBL" id="CCW46011.1"/>
    </source>
</evidence>
<dbReference type="WormBase" id="ZC518.8a">
    <property type="protein sequence ID" value="CE48393"/>
    <property type="gene ID" value="WBGene00235129"/>
</dbReference>
<dbReference type="InParanoid" id="N1NSI3"/>
<name>N1NSI3_CAEEL</name>
<protein>
    <submittedName>
        <fullName evidence="1">Glutathione S-transferase</fullName>
    </submittedName>
</protein>
<dbReference type="OrthoDB" id="428734at2759"/>
<accession>N1NSI3</accession>
<dbReference type="CTD" id="24105271"/>
<dbReference type="HOGENOM" id="CLU_3377574_0_0_1"/>
<dbReference type="RefSeq" id="NP_001294086.1">
    <property type="nucleotide sequence ID" value="NM_001307157.1"/>
</dbReference>
<dbReference type="KEGG" id="cel:CELE_ZC518.8"/>